<comment type="caution">
    <text evidence="8">The sequence shown here is derived from an EMBL/GenBank/DDBJ whole genome shotgun (WGS) entry which is preliminary data.</text>
</comment>
<dbReference type="InterPro" id="IPR032466">
    <property type="entry name" value="Metal_Hydrolase"/>
</dbReference>
<feature type="domain" description="Adenosine deaminase" evidence="7">
    <location>
        <begin position="19"/>
        <end position="335"/>
    </location>
</feature>
<dbReference type="GO" id="GO:0043103">
    <property type="term" value="P:hypoxanthine salvage"/>
    <property type="evidence" value="ECO:0007669"/>
    <property type="project" value="TreeGrafter"/>
</dbReference>
<evidence type="ECO:0000256" key="6">
    <source>
        <dbReference type="ARBA" id="ARBA00022833"/>
    </source>
</evidence>
<keyword evidence="5" id="KW-0378">Hydrolase</keyword>
<dbReference type="EMBL" id="BSTJ01000016">
    <property type="protein sequence ID" value="GLY80759.1"/>
    <property type="molecule type" value="Genomic_DNA"/>
</dbReference>
<evidence type="ECO:0000256" key="2">
    <source>
        <dbReference type="ARBA" id="ARBA00006676"/>
    </source>
</evidence>
<dbReference type="Gene3D" id="3.20.20.140">
    <property type="entry name" value="Metal-dependent hydrolases"/>
    <property type="match status" value="1"/>
</dbReference>
<sequence length="345" mass="37234">MTTVARVIAEDSGDLTALPKVELHSHLDCCLSHDAVRRIDPGVTRERYEALFAGPPRCASLADFLKYTLNYRAMLQTERALRIAVQDVFAQMAADGVVYAELRFAPLVHLGDGLSADRVVECVAEETARQSEATGIDAGLILCTLRDHDAGQSLATARLVERHSRTGPVVALDIAGDEIAHPLDPHLPAFDLVREAGLGVTVHAGEAGGPESVREALDRTGTRRIGHGVRAAEDPALLDRLRNEGVHLEVCPASNVQTAVVPAPEAHPVDRLRRAGVRLGISTDTRGVTNVRLTQEYERLRDLFGWTLADFHAVNRDALAAAFAADPVRRRVGRALDAAYGRAPA</sequence>
<dbReference type="NCBIfam" id="TIGR01430">
    <property type="entry name" value="aden_deam"/>
    <property type="match status" value="1"/>
</dbReference>
<dbReference type="PANTHER" id="PTHR11409">
    <property type="entry name" value="ADENOSINE DEAMINASE"/>
    <property type="match status" value="1"/>
</dbReference>
<comment type="cofactor">
    <cofactor evidence="1">
        <name>Zn(2+)</name>
        <dbReference type="ChEBI" id="CHEBI:29105"/>
    </cofactor>
</comment>
<dbReference type="GO" id="GO:0046103">
    <property type="term" value="P:inosine biosynthetic process"/>
    <property type="evidence" value="ECO:0007669"/>
    <property type="project" value="TreeGrafter"/>
</dbReference>
<evidence type="ECO:0000313" key="8">
    <source>
        <dbReference type="EMBL" id="GLY80759.1"/>
    </source>
</evidence>
<dbReference type="SUPFAM" id="SSF51556">
    <property type="entry name" value="Metallo-dependent hydrolases"/>
    <property type="match status" value="1"/>
</dbReference>
<dbReference type="GO" id="GO:0005829">
    <property type="term" value="C:cytosol"/>
    <property type="evidence" value="ECO:0007669"/>
    <property type="project" value="TreeGrafter"/>
</dbReference>
<keyword evidence="6" id="KW-0862">Zinc</keyword>
<dbReference type="InterPro" id="IPR001365">
    <property type="entry name" value="A_deaminase_dom"/>
</dbReference>
<comment type="similarity">
    <text evidence="2">Belongs to the metallo-dependent hydrolases superfamily. Adenosine and AMP deaminases family.</text>
</comment>
<name>A0A9W6RSH4_9ACTN</name>
<keyword evidence="4" id="KW-0479">Metal-binding</keyword>
<dbReference type="EC" id="3.5.4.4" evidence="3"/>
<evidence type="ECO:0000256" key="1">
    <source>
        <dbReference type="ARBA" id="ARBA00001947"/>
    </source>
</evidence>
<evidence type="ECO:0000313" key="9">
    <source>
        <dbReference type="Proteomes" id="UP001165135"/>
    </source>
</evidence>
<dbReference type="PANTHER" id="PTHR11409:SF43">
    <property type="entry name" value="ADENOSINE DEAMINASE"/>
    <property type="match status" value="1"/>
</dbReference>
<reference evidence="8" key="1">
    <citation type="submission" date="2023-03" db="EMBL/GenBank/DDBJ databases">
        <title>Actinoallomurus iriomotensis NBRC 103681.</title>
        <authorList>
            <person name="Ichikawa N."/>
            <person name="Sato H."/>
            <person name="Tonouchi N."/>
        </authorList>
    </citation>
    <scope>NUCLEOTIDE SEQUENCE</scope>
    <source>
        <strain evidence="8">NBRC 103681</strain>
    </source>
</reference>
<evidence type="ECO:0000259" key="7">
    <source>
        <dbReference type="Pfam" id="PF00962"/>
    </source>
</evidence>
<dbReference type="Pfam" id="PF00962">
    <property type="entry name" value="A_deaminase"/>
    <property type="match status" value="1"/>
</dbReference>
<protein>
    <recommendedName>
        <fullName evidence="3">adenosine deaminase</fullName>
        <ecNumber evidence="3">3.5.4.4</ecNumber>
    </recommendedName>
</protein>
<accession>A0A9W6RSH4</accession>
<dbReference type="GO" id="GO:0004000">
    <property type="term" value="F:adenosine deaminase activity"/>
    <property type="evidence" value="ECO:0007669"/>
    <property type="project" value="UniProtKB-ARBA"/>
</dbReference>
<evidence type="ECO:0000256" key="3">
    <source>
        <dbReference type="ARBA" id="ARBA00012784"/>
    </source>
</evidence>
<dbReference type="GO" id="GO:0046872">
    <property type="term" value="F:metal ion binding"/>
    <property type="evidence" value="ECO:0007669"/>
    <property type="project" value="UniProtKB-KW"/>
</dbReference>
<organism evidence="8 9">
    <name type="scientific">Actinoallomurus iriomotensis</name>
    <dbReference type="NCBI Taxonomy" id="478107"/>
    <lineage>
        <taxon>Bacteria</taxon>
        <taxon>Bacillati</taxon>
        <taxon>Actinomycetota</taxon>
        <taxon>Actinomycetes</taxon>
        <taxon>Streptosporangiales</taxon>
        <taxon>Thermomonosporaceae</taxon>
        <taxon>Actinoallomurus</taxon>
    </lineage>
</organism>
<dbReference type="AlphaFoldDB" id="A0A9W6RSH4"/>
<gene>
    <name evidence="8" type="ORF">Airi01_090260</name>
</gene>
<evidence type="ECO:0000256" key="5">
    <source>
        <dbReference type="ARBA" id="ARBA00022801"/>
    </source>
</evidence>
<proteinExistence type="inferred from homology"/>
<evidence type="ECO:0000256" key="4">
    <source>
        <dbReference type="ARBA" id="ARBA00022723"/>
    </source>
</evidence>
<dbReference type="GO" id="GO:0006154">
    <property type="term" value="P:adenosine catabolic process"/>
    <property type="evidence" value="ECO:0007669"/>
    <property type="project" value="TreeGrafter"/>
</dbReference>
<dbReference type="InterPro" id="IPR006330">
    <property type="entry name" value="Ado/ade_deaminase"/>
</dbReference>
<dbReference type="Proteomes" id="UP001165135">
    <property type="component" value="Unassembled WGS sequence"/>
</dbReference>